<organism evidence="2 3">
    <name type="scientific">[Clostridium] methylpentosum DSM 5476</name>
    <dbReference type="NCBI Taxonomy" id="537013"/>
    <lineage>
        <taxon>Bacteria</taxon>
        <taxon>Bacillati</taxon>
        <taxon>Bacillota</taxon>
        <taxon>Clostridia</taxon>
        <taxon>Eubacteriales</taxon>
        <taxon>Oscillospiraceae</taxon>
        <taxon>Oscillospiraceae incertae sedis</taxon>
    </lineage>
</organism>
<dbReference type="HOGENOM" id="CLU_2449408_0_0_9"/>
<name>C0EGH6_9FIRM</name>
<accession>C0EGH6</accession>
<dbReference type="AlphaFoldDB" id="C0EGH6"/>
<comment type="caution">
    <text evidence="2">The sequence shown here is derived from an EMBL/GenBank/DDBJ whole genome shotgun (WGS) entry which is preliminary data.</text>
</comment>
<keyword evidence="3" id="KW-1185">Reference proteome</keyword>
<reference evidence="2 3" key="1">
    <citation type="submission" date="2009-01" db="EMBL/GenBank/DDBJ databases">
        <authorList>
            <person name="Fulton L."/>
            <person name="Clifton S."/>
            <person name="Fulton B."/>
            <person name="Xu J."/>
            <person name="Minx P."/>
            <person name="Pepin K.H."/>
            <person name="Johnson M."/>
            <person name="Bhonagiri V."/>
            <person name="Nash W.E."/>
            <person name="Mardis E.R."/>
            <person name="Wilson R.K."/>
        </authorList>
    </citation>
    <scope>NUCLEOTIDE SEQUENCE [LARGE SCALE GENOMIC DNA]</scope>
    <source>
        <strain evidence="2 3">DSM 5476</strain>
    </source>
</reference>
<feature type="region of interest" description="Disordered" evidence="1">
    <location>
        <begin position="65"/>
        <end position="89"/>
    </location>
</feature>
<evidence type="ECO:0000256" key="1">
    <source>
        <dbReference type="SAM" id="MobiDB-lite"/>
    </source>
</evidence>
<evidence type="ECO:0000313" key="3">
    <source>
        <dbReference type="Proteomes" id="UP000003340"/>
    </source>
</evidence>
<protein>
    <submittedName>
        <fullName evidence="2">Uncharacterized protein</fullName>
    </submittedName>
</protein>
<dbReference type="STRING" id="537013.CLOSTMETH_02969"/>
<reference evidence="2 3" key="2">
    <citation type="submission" date="2009-02" db="EMBL/GenBank/DDBJ databases">
        <title>Draft genome sequence of Clostridium methylpentosum (DSM 5476).</title>
        <authorList>
            <person name="Sudarsanam P."/>
            <person name="Ley R."/>
            <person name="Guruge J."/>
            <person name="Turnbaugh P.J."/>
            <person name="Mahowald M."/>
            <person name="Liep D."/>
            <person name="Gordon J."/>
        </authorList>
    </citation>
    <scope>NUCLEOTIDE SEQUENCE [LARGE SCALE GENOMIC DNA]</scope>
    <source>
        <strain evidence="2 3">DSM 5476</strain>
    </source>
</reference>
<proteinExistence type="predicted"/>
<gene>
    <name evidence="2" type="ORF">CLOSTMETH_02969</name>
</gene>
<dbReference type="EMBL" id="ACEC01000102">
    <property type="protein sequence ID" value="EEG29452.1"/>
    <property type="molecule type" value="Genomic_DNA"/>
</dbReference>
<feature type="compositionally biased region" description="Polar residues" evidence="1">
    <location>
        <begin position="65"/>
        <end position="75"/>
    </location>
</feature>
<dbReference type="Proteomes" id="UP000003340">
    <property type="component" value="Unassembled WGS sequence"/>
</dbReference>
<evidence type="ECO:0000313" key="2">
    <source>
        <dbReference type="EMBL" id="EEG29452.1"/>
    </source>
</evidence>
<sequence length="89" mass="9848">MLYKQQGHQPGKVGLMALFISFLSGQRESYGDKRKDAVDHNSSNLEKSAFVVEQRRVALLISQTETTARSKSTDSFMGERANRAPGSAE</sequence>